<comment type="caution">
    <text evidence="2">The sequence shown here is derived from an EMBL/GenBank/DDBJ whole genome shotgun (WGS) entry which is preliminary data.</text>
</comment>
<evidence type="ECO:0000259" key="1">
    <source>
        <dbReference type="Pfam" id="PF13439"/>
    </source>
</evidence>
<dbReference type="EC" id="2.4.-.-" evidence="2"/>
<evidence type="ECO:0000313" key="2">
    <source>
        <dbReference type="EMBL" id="MDN3700444.1"/>
    </source>
</evidence>
<dbReference type="RefSeq" id="WP_290334726.1">
    <property type="nucleotide sequence ID" value="NZ_JAUFQY010000001.1"/>
</dbReference>
<dbReference type="GO" id="GO:0016757">
    <property type="term" value="F:glycosyltransferase activity"/>
    <property type="evidence" value="ECO:0007669"/>
    <property type="project" value="UniProtKB-KW"/>
</dbReference>
<accession>A0ABT8CGE2</accession>
<reference evidence="3" key="1">
    <citation type="journal article" date="2019" name="Int. J. Syst. Evol. Microbiol.">
        <title>The Global Catalogue of Microorganisms (GCM) 10K type strain sequencing project: providing services to taxonomists for standard genome sequencing and annotation.</title>
        <authorList>
            <consortium name="The Broad Institute Genomics Platform"/>
            <consortium name="The Broad Institute Genome Sequencing Center for Infectious Disease"/>
            <person name="Wu L."/>
            <person name="Ma J."/>
        </authorList>
    </citation>
    <scope>NUCLEOTIDE SEQUENCE [LARGE SCALE GENOMIC DNA]</scope>
    <source>
        <strain evidence="3">CECT 7226</strain>
    </source>
</reference>
<gene>
    <name evidence="2" type="ORF">QWY96_05290</name>
</gene>
<evidence type="ECO:0000313" key="3">
    <source>
        <dbReference type="Proteomes" id="UP001223712"/>
    </source>
</evidence>
<sequence length="197" mass="23108">MKKITFVCARFHPDVGGVEKHVLELSRQFTLDGYKVTVITVTKNENARRNENYEGINIIRILAGRDGIINRLYVNFEFLRLIKVIIKSDYVHFHDYFTIWGWNLLSVLMAKAIFKKKIYVTFHGWEGTFPPRKSVIFKRKIINEFCDGSISIGHFIEKWYSTTSDVVSYGATSFTCLEHKKIISIRKKRCNKTVIYR</sequence>
<keyword evidence="3" id="KW-1185">Reference proteome</keyword>
<keyword evidence="2" id="KW-0808">Transferase</keyword>
<feature type="domain" description="Glycosyltransferase subfamily 4-like N-terminal" evidence="1">
    <location>
        <begin position="15"/>
        <end position="156"/>
    </location>
</feature>
<dbReference type="EMBL" id="JAUFQY010000001">
    <property type="protein sequence ID" value="MDN3700444.1"/>
    <property type="molecule type" value="Genomic_DNA"/>
</dbReference>
<name>A0ABT8CGE2_9VIBR</name>
<dbReference type="Proteomes" id="UP001223712">
    <property type="component" value="Unassembled WGS sequence"/>
</dbReference>
<dbReference type="Pfam" id="PF13439">
    <property type="entry name" value="Glyco_transf_4"/>
    <property type="match status" value="1"/>
</dbReference>
<organism evidence="2 3">
    <name type="scientific">Vibrio artabrorum</name>
    <dbReference type="NCBI Taxonomy" id="446374"/>
    <lineage>
        <taxon>Bacteria</taxon>
        <taxon>Pseudomonadati</taxon>
        <taxon>Pseudomonadota</taxon>
        <taxon>Gammaproteobacteria</taxon>
        <taxon>Vibrionales</taxon>
        <taxon>Vibrionaceae</taxon>
        <taxon>Vibrio</taxon>
    </lineage>
</organism>
<protein>
    <submittedName>
        <fullName evidence="2">Glycosyltransferase</fullName>
        <ecNumber evidence="2">2.4.-.-</ecNumber>
    </submittedName>
</protein>
<proteinExistence type="predicted"/>
<dbReference type="InterPro" id="IPR028098">
    <property type="entry name" value="Glyco_trans_4-like_N"/>
</dbReference>
<dbReference type="SUPFAM" id="SSF53756">
    <property type="entry name" value="UDP-Glycosyltransferase/glycogen phosphorylase"/>
    <property type="match status" value="1"/>
</dbReference>
<dbReference type="Gene3D" id="3.40.50.2000">
    <property type="entry name" value="Glycogen Phosphorylase B"/>
    <property type="match status" value="1"/>
</dbReference>
<keyword evidence="2" id="KW-0328">Glycosyltransferase</keyword>